<evidence type="ECO:0000313" key="9">
    <source>
        <dbReference type="Proteomes" id="UP000621492"/>
    </source>
</evidence>
<evidence type="ECO:0000256" key="4">
    <source>
        <dbReference type="ARBA" id="ARBA00022801"/>
    </source>
</evidence>
<evidence type="ECO:0000256" key="3">
    <source>
        <dbReference type="ARBA" id="ARBA00022759"/>
    </source>
</evidence>
<dbReference type="InterPro" id="IPR013551">
    <property type="entry name" value="YicC-like_C"/>
</dbReference>
<feature type="domain" description="Endoribonuclease YicC-like C-terminal" evidence="7">
    <location>
        <begin position="174"/>
        <end position="293"/>
    </location>
</feature>
<reference evidence="8" key="1">
    <citation type="journal article" date="2014" name="Int. J. Syst. Evol. Microbiol.">
        <title>Complete genome sequence of Corynebacterium casei LMG S-19264T (=DSM 44701T), isolated from a smear-ripened cheese.</title>
        <authorList>
            <consortium name="US DOE Joint Genome Institute (JGI-PGF)"/>
            <person name="Walter F."/>
            <person name="Albersmeier A."/>
            <person name="Kalinowski J."/>
            <person name="Ruckert C."/>
        </authorList>
    </citation>
    <scope>NUCLEOTIDE SEQUENCE</scope>
    <source>
        <strain evidence="8">CGMCC 1.15454</strain>
    </source>
</reference>
<feature type="domain" description="Endoribonuclease YicC-like N-terminal" evidence="6">
    <location>
        <begin position="2"/>
        <end position="155"/>
    </location>
</feature>
<accession>A0A9W5X3X7</accession>
<dbReference type="Pfam" id="PF03755">
    <property type="entry name" value="YicC-like_N"/>
    <property type="match status" value="1"/>
</dbReference>
<keyword evidence="3" id="KW-0255">Endonuclease</keyword>
<keyword evidence="4" id="KW-0378">Hydrolase</keyword>
<dbReference type="NCBIfam" id="TIGR00255">
    <property type="entry name" value="YicC/YloC family endoribonuclease"/>
    <property type="match status" value="1"/>
</dbReference>
<evidence type="ECO:0000259" key="6">
    <source>
        <dbReference type="Pfam" id="PF03755"/>
    </source>
</evidence>
<dbReference type="AlphaFoldDB" id="A0A9W5X3X7"/>
<organism evidence="8 9">
    <name type="scientific">Lentibacillus populi</name>
    <dbReference type="NCBI Taxonomy" id="1827502"/>
    <lineage>
        <taxon>Bacteria</taxon>
        <taxon>Bacillati</taxon>
        <taxon>Bacillota</taxon>
        <taxon>Bacilli</taxon>
        <taxon>Bacillales</taxon>
        <taxon>Bacillaceae</taxon>
        <taxon>Lentibacillus</taxon>
    </lineage>
</organism>
<evidence type="ECO:0000313" key="8">
    <source>
        <dbReference type="EMBL" id="GGB29679.1"/>
    </source>
</evidence>
<comment type="cofactor">
    <cofactor evidence="1">
        <name>a divalent metal cation</name>
        <dbReference type="ChEBI" id="CHEBI:60240"/>
    </cofactor>
</comment>
<evidence type="ECO:0000259" key="7">
    <source>
        <dbReference type="Pfam" id="PF08340"/>
    </source>
</evidence>
<dbReference type="InterPro" id="IPR005229">
    <property type="entry name" value="YicC/YloC-like"/>
</dbReference>
<sequence length="293" mass="33998">MVRSMTGYGRDVVHIGKTTVTVEIKSVNHRFLDFNIKIPHTLLLLEEKIKEIVRSFFNRGRIELYISVDGEGFAQNILETDWKLLDQYMGQLQQVKERYQLTGEIPMSTLLSIPELFSVRQTAEQSELELDMVIKSIEAACVQVKQMRENEGEKLLTDIVARMNIIRELVSSLKTRREHVIDEYRERISARIEDHLDGAMDIDKSRLYQEIALLAEKGDITEEITRLGSHIDQFFTTIEKDGQVGRRLDFILQEMHRETNTIGSKSTDPKISEWVVSIKSELEKMKEQVQNIE</sequence>
<keyword evidence="2" id="KW-0540">Nuclease</keyword>
<dbReference type="RefSeq" id="WP_088050121.1">
    <property type="nucleotide sequence ID" value="NZ_BMJD01000002.1"/>
</dbReference>
<evidence type="ECO:0000256" key="1">
    <source>
        <dbReference type="ARBA" id="ARBA00001968"/>
    </source>
</evidence>
<evidence type="ECO:0008006" key="10">
    <source>
        <dbReference type="Google" id="ProtNLM"/>
    </source>
</evidence>
<evidence type="ECO:0000256" key="5">
    <source>
        <dbReference type="ARBA" id="ARBA00035648"/>
    </source>
</evidence>
<protein>
    <recommendedName>
        <fullName evidence="10">YicC family protein</fullName>
    </recommendedName>
</protein>
<dbReference type="PANTHER" id="PTHR30636:SF3">
    <property type="entry name" value="UPF0701 PROTEIN YICC"/>
    <property type="match status" value="1"/>
</dbReference>
<dbReference type="Proteomes" id="UP000621492">
    <property type="component" value="Unassembled WGS sequence"/>
</dbReference>
<dbReference type="GO" id="GO:0004521">
    <property type="term" value="F:RNA endonuclease activity"/>
    <property type="evidence" value="ECO:0007669"/>
    <property type="project" value="InterPro"/>
</dbReference>
<dbReference type="EMBL" id="BMJD01000002">
    <property type="protein sequence ID" value="GGB29679.1"/>
    <property type="molecule type" value="Genomic_DNA"/>
</dbReference>
<dbReference type="InterPro" id="IPR013527">
    <property type="entry name" value="YicC-like_N"/>
</dbReference>
<comment type="caution">
    <text evidence="8">The sequence shown here is derived from an EMBL/GenBank/DDBJ whole genome shotgun (WGS) entry which is preliminary data.</text>
</comment>
<comment type="similarity">
    <text evidence="5">Belongs to the YicC/YloC family.</text>
</comment>
<dbReference type="PANTHER" id="PTHR30636">
    <property type="entry name" value="UPF0701 PROTEIN YICC"/>
    <property type="match status" value="1"/>
</dbReference>
<keyword evidence="9" id="KW-1185">Reference proteome</keyword>
<reference evidence="8" key="2">
    <citation type="submission" date="2020-09" db="EMBL/GenBank/DDBJ databases">
        <authorList>
            <person name="Sun Q."/>
            <person name="Zhou Y."/>
        </authorList>
    </citation>
    <scope>NUCLEOTIDE SEQUENCE</scope>
    <source>
        <strain evidence="8">CGMCC 1.15454</strain>
    </source>
</reference>
<name>A0A9W5X3X7_9BACI</name>
<evidence type="ECO:0000256" key="2">
    <source>
        <dbReference type="ARBA" id="ARBA00022722"/>
    </source>
</evidence>
<proteinExistence type="inferred from homology"/>
<dbReference type="Pfam" id="PF08340">
    <property type="entry name" value="YicC-like_C"/>
    <property type="match status" value="1"/>
</dbReference>
<dbReference type="GO" id="GO:0016787">
    <property type="term" value="F:hydrolase activity"/>
    <property type="evidence" value="ECO:0007669"/>
    <property type="project" value="UniProtKB-KW"/>
</dbReference>
<gene>
    <name evidence="8" type="ORF">GCM10011409_03740</name>
</gene>